<dbReference type="Pfam" id="PF00135">
    <property type="entry name" value="COesterase"/>
    <property type="match status" value="1"/>
</dbReference>
<accession>A0A1V6QAD4</accession>
<dbReference type="InterPro" id="IPR019819">
    <property type="entry name" value="Carboxylesterase_B_CS"/>
</dbReference>
<dbReference type="Proteomes" id="UP000191672">
    <property type="component" value="Unassembled WGS sequence"/>
</dbReference>
<feature type="signal peptide" evidence="3">
    <location>
        <begin position="1"/>
        <end position="16"/>
    </location>
</feature>
<dbReference type="PROSITE" id="PS00941">
    <property type="entry name" value="CARBOXYLESTERASE_B_2"/>
    <property type="match status" value="1"/>
</dbReference>
<evidence type="ECO:0000256" key="2">
    <source>
        <dbReference type="ARBA" id="ARBA00022801"/>
    </source>
</evidence>
<reference evidence="6" key="1">
    <citation type="journal article" date="2017" name="Nat. Microbiol.">
        <title>Global analysis of biosynthetic gene clusters reveals vast potential of secondary metabolite production in Penicillium species.</title>
        <authorList>
            <person name="Nielsen J.C."/>
            <person name="Grijseels S."/>
            <person name="Prigent S."/>
            <person name="Ji B."/>
            <person name="Dainat J."/>
            <person name="Nielsen K.F."/>
            <person name="Frisvad J.C."/>
            <person name="Workman M."/>
            <person name="Nielsen J."/>
        </authorList>
    </citation>
    <scope>NUCLEOTIDE SEQUENCE [LARGE SCALE GENOMIC DNA]</scope>
    <source>
        <strain evidence="6">IBT 31811</strain>
    </source>
</reference>
<protein>
    <recommendedName>
        <fullName evidence="3">Carboxylic ester hydrolase</fullName>
        <ecNumber evidence="3">3.1.1.-</ecNumber>
    </recommendedName>
</protein>
<dbReference type="InterPro" id="IPR002018">
    <property type="entry name" value="CarbesteraseB"/>
</dbReference>
<keyword evidence="2 3" id="KW-0378">Hydrolase</keyword>
<evidence type="ECO:0000259" key="4">
    <source>
        <dbReference type="Pfam" id="PF00135"/>
    </source>
</evidence>
<dbReference type="GO" id="GO:0072330">
    <property type="term" value="P:monocarboxylic acid biosynthetic process"/>
    <property type="evidence" value="ECO:0007669"/>
    <property type="project" value="UniProtKB-ARBA"/>
</dbReference>
<dbReference type="InterPro" id="IPR029058">
    <property type="entry name" value="AB_hydrolase_fold"/>
</dbReference>
<dbReference type="InterPro" id="IPR050309">
    <property type="entry name" value="Type-B_Carboxylest/Lipase"/>
</dbReference>
<organism evidence="5 6">
    <name type="scientific">Penicillium antarcticum</name>
    <dbReference type="NCBI Taxonomy" id="416450"/>
    <lineage>
        <taxon>Eukaryota</taxon>
        <taxon>Fungi</taxon>
        <taxon>Dikarya</taxon>
        <taxon>Ascomycota</taxon>
        <taxon>Pezizomycotina</taxon>
        <taxon>Eurotiomycetes</taxon>
        <taxon>Eurotiomycetidae</taxon>
        <taxon>Eurotiales</taxon>
        <taxon>Aspergillaceae</taxon>
        <taxon>Penicillium</taxon>
    </lineage>
</organism>
<dbReference type="EC" id="3.1.1.-" evidence="3"/>
<keyword evidence="6" id="KW-1185">Reference proteome</keyword>
<dbReference type="GO" id="GO:0016787">
    <property type="term" value="F:hydrolase activity"/>
    <property type="evidence" value="ECO:0007669"/>
    <property type="project" value="UniProtKB-KW"/>
</dbReference>
<dbReference type="PROSITE" id="PS00122">
    <property type="entry name" value="CARBOXYLESTERASE_B_1"/>
    <property type="match status" value="1"/>
</dbReference>
<dbReference type="Gene3D" id="3.40.50.1820">
    <property type="entry name" value="alpha/beta hydrolase"/>
    <property type="match status" value="1"/>
</dbReference>
<dbReference type="STRING" id="416450.A0A1V6QAD4"/>
<feature type="chain" id="PRO_5011821026" description="Carboxylic ester hydrolase" evidence="3">
    <location>
        <begin position="17"/>
        <end position="549"/>
    </location>
</feature>
<comment type="similarity">
    <text evidence="1 3">Belongs to the type-B carboxylesterase/lipase family.</text>
</comment>
<keyword evidence="3" id="KW-0732">Signal</keyword>
<gene>
    <name evidence="5" type="ORF">PENANT_c008G01413</name>
</gene>
<dbReference type="SUPFAM" id="SSF53474">
    <property type="entry name" value="alpha/beta-Hydrolases"/>
    <property type="match status" value="1"/>
</dbReference>
<dbReference type="PANTHER" id="PTHR11559">
    <property type="entry name" value="CARBOXYLESTERASE"/>
    <property type="match status" value="1"/>
</dbReference>
<dbReference type="EMBL" id="MDYN01000008">
    <property type="protein sequence ID" value="OQD86191.1"/>
    <property type="molecule type" value="Genomic_DNA"/>
</dbReference>
<sequence>MLPIIWTCLQITSVAAANLPIVDLGYQRHQAISFNSTGHYYQFTNIRYAEPPLGSLRFALPVSPLNHTREIVNGTGLGYICPQSQACWFDVQNEFVAAETAGSSFNFTAAYDQVYGLDGCTSAPTAAERNLLESEDCLFLDVYVPEKVMSMRHGAPVLVYFQDGAYVSGDKSGQNPSGLIHTSVEDGSPGVIYVGVNYRLGVFGWLSGQKFRSAGGLSNAGLYDQRLALEWIQRHITKFGGDPSRVTVMGVSAGGGSMTMQLTAYGRAIPPPFAQIIAQSPAWEAGTKTPAIEDNLLDTFLGLLNVSSIEEARLLPSQTLMDANYVLVATRPYGAGILGPAIDGYFVPDSPKRLLLEHKVDSSVRVLTSYTSNEGFALAPANITDDATFGRYVDVLLPGANSSVRAHAIKVLYPPIFDGSWPYRSQHERANLFWSELTTSCNTRYLHSAVATPGYAIEYAVTPAMHLSDTTSVFYNGESSDSLNVTIAHLMQRQIVQFVKTGSPNIEGYPKVPLYYGQADLLYMGDNGVSVKSASTNTDRCLYWQQVDF</sequence>
<dbReference type="GO" id="GO:0017000">
    <property type="term" value="P:antibiotic biosynthetic process"/>
    <property type="evidence" value="ECO:0007669"/>
    <property type="project" value="UniProtKB-ARBA"/>
</dbReference>
<comment type="caution">
    <text evidence="5">The sequence shown here is derived from an EMBL/GenBank/DDBJ whole genome shotgun (WGS) entry which is preliminary data.</text>
</comment>
<evidence type="ECO:0000256" key="1">
    <source>
        <dbReference type="ARBA" id="ARBA00005964"/>
    </source>
</evidence>
<evidence type="ECO:0000256" key="3">
    <source>
        <dbReference type="RuleBase" id="RU361235"/>
    </source>
</evidence>
<feature type="domain" description="Carboxylesterase type B" evidence="4">
    <location>
        <begin position="36"/>
        <end position="524"/>
    </location>
</feature>
<evidence type="ECO:0000313" key="5">
    <source>
        <dbReference type="EMBL" id="OQD86191.1"/>
    </source>
</evidence>
<dbReference type="AlphaFoldDB" id="A0A1V6QAD4"/>
<name>A0A1V6QAD4_9EURO</name>
<evidence type="ECO:0000313" key="6">
    <source>
        <dbReference type="Proteomes" id="UP000191672"/>
    </source>
</evidence>
<dbReference type="OrthoDB" id="408631at2759"/>
<proteinExistence type="inferred from homology"/>
<dbReference type="InterPro" id="IPR019826">
    <property type="entry name" value="Carboxylesterase_B_AS"/>
</dbReference>